<sequence length="407" mass="42946">MEIASDGWEFWAHDAQLPPDGEWRVWLFMGGRGAGKTRAGAEWVRSRITEGARRIALIAPALNDAREVMIDGESGLAGLGPEADRPSYETSRRRLVWPCGAVAYVFSAEDRDSLRGPQFDTAWADEFAAWPDPQGVLDTLRPALRLGNDPRLMVTTTPRPIPALKRLIAADGTVVTHSASAENAANLAPGFIAAMEAAYGASRMGRQELGGELIEDPPGALWTRDGVEAAFAARPADFDRIVVAVDPPASANANSDECGIVVAGAAGEGAARTAFILADRSFGPASPSAWAGVVAQAFESFEADAVIAEANQGGDMVASVLKAAAPDLPVTLVRASRGKRTRAEPVAALYTAGRVRHAGRFPALEDQMCSFGAPDGPRTSPDRVDALVWAVSSLLLKSAGTPRLRAL</sequence>
<dbReference type="Gene3D" id="3.40.50.300">
    <property type="entry name" value="P-loop containing nucleotide triphosphate hydrolases"/>
    <property type="match status" value="1"/>
</dbReference>
<dbReference type="Pfam" id="PF17289">
    <property type="entry name" value="Terminase_6C"/>
    <property type="match status" value="1"/>
</dbReference>
<evidence type="ECO:0000259" key="2">
    <source>
        <dbReference type="Pfam" id="PF17289"/>
    </source>
</evidence>
<dbReference type="Proteomes" id="UP001595379">
    <property type="component" value="Unassembled WGS sequence"/>
</dbReference>
<dbReference type="RefSeq" id="WP_380213818.1">
    <property type="nucleotide sequence ID" value="NZ_JBHRSV010000001.1"/>
</dbReference>
<comment type="caution">
    <text evidence="3">The sequence shown here is derived from an EMBL/GenBank/DDBJ whole genome shotgun (WGS) entry which is preliminary data.</text>
</comment>
<reference evidence="4" key="1">
    <citation type="journal article" date="2019" name="Int. J. Syst. Evol. Microbiol.">
        <title>The Global Catalogue of Microorganisms (GCM) 10K type strain sequencing project: providing services to taxonomists for standard genome sequencing and annotation.</title>
        <authorList>
            <consortium name="The Broad Institute Genomics Platform"/>
            <consortium name="The Broad Institute Genome Sequencing Center for Infectious Disease"/>
            <person name="Wu L."/>
            <person name="Ma J."/>
        </authorList>
    </citation>
    <scope>NUCLEOTIDE SEQUENCE [LARGE SCALE GENOMIC DNA]</scope>
    <source>
        <strain evidence="4">KCTC 52487</strain>
    </source>
</reference>
<dbReference type="Pfam" id="PF03237">
    <property type="entry name" value="Terminase_6N"/>
    <property type="match status" value="1"/>
</dbReference>
<accession>A0ABV6ZUX4</accession>
<keyword evidence="1" id="KW-1188">Viral release from host cell</keyword>
<organism evidence="3 4">
    <name type="scientific">Hyphobacterium vulgare</name>
    <dbReference type="NCBI Taxonomy" id="1736751"/>
    <lineage>
        <taxon>Bacteria</taxon>
        <taxon>Pseudomonadati</taxon>
        <taxon>Pseudomonadota</taxon>
        <taxon>Alphaproteobacteria</taxon>
        <taxon>Maricaulales</taxon>
        <taxon>Maricaulaceae</taxon>
        <taxon>Hyphobacterium</taxon>
    </lineage>
</organism>
<protein>
    <submittedName>
        <fullName evidence="3">DNA-packaging protein</fullName>
    </submittedName>
</protein>
<dbReference type="EMBL" id="JBHRSV010000001">
    <property type="protein sequence ID" value="MFC2925183.1"/>
    <property type="molecule type" value="Genomic_DNA"/>
</dbReference>
<evidence type="ECO:0000313" key="3">
    <source>
        <dbReference type="EMBL" id="MFC2925183.1"/>
    </source>
</evidence>
<evidence type="ECO:0000256" key="1">
    <source>
        <dbReference type="ARBA" id="ARBA00022612"/>
    </source>
</evidence>
<proteinExistence type="predicted"/>
<dbReference type="InterPro" id="IPR035421">
    <property type="entry name" value="Terminase_6C"/>
</dbReference>
<dbReference type="InterPro" id="IPR027417">
    <property type="entry name" value="P-loop_NTPase"/>
</dbReference>
<dbReference type="Gene3D" id="3.30.420.240">
    <property type="match status" value="1"/>
</dbReference>
<evidence type="ECO:0000313" key="4">
    <source>
        <dbReference type="Proteomes" id="UP001595379"/>
    </source>
</evidence>
<keyword evidence="4" id="KW-1185">Reference proteome</keyword>
<feature type="domain" description="Terminase large subunit gp17-like C-terminal" evidence="2">
    <location>
        <begin position="244"/>
        <end position="393"/>
    </location>
</feature>
<gene>
    <name evidence="3" type="ORF">ACFOOR_03595</name>
</gene>
<name>A0ABV6ZUX4_9PROT</name>